<accession>A0A915BPG1</accession>
<sequence length="897" mass="98798">MRRQRVPMCTAIFNRMPWHTVVVSVCCILLLDTYGCSAEIAADREPVICAGRLAESCETGLCFDSIDVEKGTIKSGCASRDMCTEPRCDMVGNQFICCCEHSVCNGKSEGLIKSRLRMWNSGQYFSGPRNALSQETSAEDAEQYRPTVPNTELTDEEMHSTVHSSSEDMIAEATTTLDELANLENAKSRSEQYHTGEPQTVTPVELAKSSSEKHYTSEQQTVAPVEQSTTESTIEEDVGEFDDEGDTAEPSTTLSTILSVHHHTSYTPPTTSEELITYSEDESSTLRSTTAAHVPMTTLSELHDDHLTVAPTDVQDEQYSTTESLLDSRERFTVSSEEENREQLPSPVHEGFIESSTTPSEQQEEEGEEDEEEEGEEGEEKEKGDEEEEALNQGTEYLITQAKEKETSHSTAVSETTDEQATTPDYVDSEGFTKDEESESTEPSTTIERSEVSSSSVEPTNENEAKFMRISDVGEEVLTEAEFTTSEPPTVSATRTILLGAVKDDISYEEGEMDVADEDEQEEHLHSTTEASTSEGASVAITHYDAKIVTIPAPSNLLDSEEAGEHLSYEQVTTFSTPFESTVTEKKGGSFTTEQSSIEEFSEDSAEFGNEMYAEEQEGISRDNSYTNHPKHLFDNTESTTLAQRMFNGIVDEQYEKYEKHNSDLYAEKVSSEDENSAEADAEVANNYFGEMSEKPVPDKATAISEDTTTQREHLSTVDLTGQTTLQPPNHDSFDVTPLEIKAGTSLEDNEEEPAVRTIAETVAIRELMTHEDAPSTIAQVTRMPTTIRVPHYRTTPQAAGQGTHLSTEKGGISTRKNSRKAKRIEEDEKPRGALIPWWLVTIGGLVTALVIGGVAYKFISGRGKPGRRSTATATGQEMTPLKKPDEENGVQSGTEA</sequence>
<name>A0A915BPG1_PARUN</name>
<feature type="compositionally biased region" description="Low complexity" evidence="1">
    <location>
        <begin position="528"/>
        <end position="538"/>
    </location>
</feature>
<evidence type="ECO:0000256" key="1">
    <source>
        <dbReference type="SAM" id="MobiDB-lite"/>
    </source>
</evidence>
<feature type="region of interest" description="Disordered" evidence="1">
    <location>
        <begin position="512"/>
        <end position="538"/>
    </location>
</feature>
<dbReference type="AlphaFoldDB" id="A0A915BPG1"/>
<protein>
    <submittedName>
        <fullName evidence="5">Uncharacterized protein</fullName>
    </submittedName>
</protein>
<evidence type="ECO:0000256" key="2">
    <source>
        <dbReference type="SAM" id="Phobius"/>
    </source>
</evidence>
<evidence type="ECO:0000313" key="5">
    <source>
        <dbReference type="WBParaSite" id="PgR050X_g035_t01"/>
    </source>
</evidence>
<feature type="compositionally biased region" description="Polar residues" evidence="1">
    <location>
        <begin position="797"/>
        <end position="806"/>
    </location>
</feature>
<feature type="compositionally biased region" description="Acidic residues" evidence="1">
    <location>
        <begin position="362"/>
        <end position="390"/>
    </location>
</feature>
<keyword evidence="2" id="KW-0472">Membrane</keyword>
<organism evidence="4 5">
    <name type="scientific">Parascaris univalens</name>
    <name type="common">Nematode worm</name>
    <dbReference type="NCBI Taxonomy" id="6257"/>
    <lineage>
        <taxon>Eukaryota</taxon>
        <taxon>Metazoa</taxon>
        <taxon>Ecdysozoa</taxon>
        <taxon>Nematoda</taxon>
        <taxon>Chromadorea</taxon>
        <taxon>Rhabditida</taxon>
        <taxon>Spirurina</taxon>
        <taxon>Ascaridomorpha</taxon>
        <taxon>Ascaridoidea</taxon>
        <taxon>Ascarididae</taxon>
        <taxon>Parascaris</taxon>
    </lineage>
</organism>
<feature type="compositionally biased region" description="Acidic residues" evidence="1">
    <location>
        <begin position="233"/>
        <end position="247"/>
    </location>
</feature>
<feature type="region of interest" description="Disordered" evidence="1">
    <location>
        <begin position="186"/>
        <end position="250"/>
    </location>
</feature>
<reference evidence="5" key="1">
    <citation type="submission" date="2022-11" db="UniProtKB">
        <authorList>
            <consortium name="WormBaseParasite"/>
        </authorList>
    </citation>
    <scope>IDENTIFICATION</scope>
</reference>
<dbReference type="Proteomes" id="UP000887569">
    <property type="component" value="Unplaced"/>
</dbReference>
<feature type="compositionally biased region" description="Acidic residues" evidence="1">
    <location>
        <begin position="512"/>
        <end position="522"/>
    </location>
</feature>
<feature type="region of interest" description="Disordered" evidence="1">
    <location>
        <begin position="580"/>
        <end position="605"/>
    </location>
</feature>
<proteinExistence type="predicted"/>
<feature type="region of interest" description="Disordered" evidence="1">
    <location>
        <begin position="862"/>
        <end position="897"/>
    </location>
</feature>
<feature type="compositionally biased region" description="Polar residues" evidence="1">
    <location>
        <begin position="217"/>
        <end position="232"/>
    </location>
</feature>
<feature type="compositionally biased region" description="Polar residues" evidence="1">
    <location>
        <begin position="409"/>
        <end position="423"/>
    </location>
</feature>
<feature type="region of interest" description="Disordered" evidence="1">
    <location>
        <begin position="128"/>
        <end position="168"/>
    </location>
</feature>
<evidence type="ECO:0000313" key="4">
    <source>
        <dbReference type="Proteomes" id="UP000887569"/>
    </source>
</evidence>
<keyword evidence="2" id="KW-1133">Transmembrane helix</keyword>
<evidence type="ECO:0000256" key="3">
    <source>
        <dbReference type="SAM" id="SignalP"/>
    </source>
</evidence>
<feature type="chain" id="PRO_5036673152" evidence="3">
    <location>
        <begin position="39"/>
        <end position="897"/>
    </location>
</feature>
<feature type="region of interest" description="Disordered" evidence="1">
    <location>
        <begin position="797"/>
        <end position="828"/>
    </location>
</feature>
<keyword evidence="4" id="KW-1185">Reference proteome</keyword>
<dbReference type="WBParaSite" id="PgR050X_g035_t01">
    <property type="protein sequence ID" value="PgR050X_g035_t01"/>
    <property type="gene ID" value="PgR050X_g035"/>
</dbReference>
<feature type="signal peptide" evidence="3">
    <location>
        <begin position="1"/>
        <end position="38"/>
    </location>
</feature>
<feature type="compositionally biased region" description="Low complexity" evidence="1">
    <location>
        <begin position="441"/>
        <end position="462"/>
    </location>
</feature>
<keyword evidence="3" id="KW-0732">Signal</keyword>
<feature type="region of interest" description="Disordered" evidence="1">
    <location>
        <begin position="311"/>
        <end position="468"/>
    </location>
</feature>
<feature type="compositionally biased region" description="Polar residues" evidence="1">
    <location>
        <begin position="590"/>
        <end position="599"/>
    </location>
</feature>
<feature type="transmembrane region" description="Helical" evidence="2">
    <location>
        <begin position="838"/>
        <end position="860"/>
    </location>
</feature>
<keyword evidence="2" id="KW-0812">Transmembrane</keyword>